<evidence type="ECO:0000256" key="4">
    <source>
        <dbReference type="RuleBase" id="RU361187"/>
    </source>
</evidence>
<evidence type="ECO:0000313" key="7">
    <source>
        <dbReference type="Proteomes" id="UP001232343"/>
    </source>
</evidence>
<dbReference type="Gene3D" id="2.60.120.200">
    <property type="match status" value="1"/>
</dbReference>
<proteinExistence type="inferred from homology"/>
<evidence type="ECO:0000256" key="2">
    <source>
        <dbReference type="ARBA" id="ARBA00022801"/>
    </source>
</evidence>
<dbReference type="Gene3D" id="2.115.10.20">
    <property type="entry name" value="Glycosyl hydrolase domain, family 43"/>
    <property type="match status" value="1"/>
</dbReference>
<keyword evidence="3 4" id="KW-0326">Glycosidase</keyword>
<dbReference type="InterPro" id="IPR051795">
    <property type="entry name" value="Glycosyl_Hydrlase_43"/>
</dbReference>
<evidence type="ECO:0000256" key="3">
    <source>
        <dbReference type="ARBA" id="ARBA00023295"/>
    </source>
</evidence>
<evidence type="ECO:0000259" key="5">
    <source>
        <dbReference type="Pfam" id="PF17851"/>
    </source>
</evidence>
<dbReference type="SUPFAM" id="SSF75005">
    <property type="entry name" value="Arabinanase/levansucrase/invertase"/>
    <property type="match status" value="1"/>
</dbReference>
<keyword evidence="2 4" id="KW-0378">Hydrolase</keyword>
<dbReference type="Proteomes" id="UP001232343">
    <property type="component" value="Unassembled WGS sequence"/>
</dbReference>
<dbReference type="InterPro" id="IPR013320">
    <property type="entry name" value="ConA-like_dom_sf"/>
</dbReference>
<dbReference type="SUPFAM" id="SSF49899">
    <property type="entry name" value="Concanavalin A-like lectins/glucanases"/>
    <property type="match status" value="1"/>
</dbReference>
<dbReference type="InterPro" id="IPR041542">
    <property type="entry name" value="GH43_C2"/>
</dbReference>
<keyword evidence="7" id="KW-1185">Reference proteome</keyword>
<accession>A0ABU0D9E9</accession>
<dbReference type="Pfam" id="PF04616">
    <property type="entry name" value="Glyco_hydro_43"/>
    <property type="match status" value="1"/>
</dbReference>
<dbReference type="CDD" id="cd09001">
    <property type="entry name" value="GH43_FsAxh1-like"/>
    <property type="match status" value="1"/>
</dbReference>
<dbReference type="EMBL" id="JAUSUO010000013">
    <property type="protein sequence ID" value="MDQ0345048.1"/>
    <property type="molecule type" value="Genomic_DNA"/>
</dbReference>
<organism evidence="6 7">
    <name type="scientific">Lederbergia wuyishanensis</name>
    <dbReference type="NCBI Taxonomy" id="1347903"/>
    <lineage>
        <taxon>Bacteria</taxon>
        <taxon>Bacillati</taxon>
        <taxon>Bacillota</taxon>
        <taxon>Bacilli</taxon>
        <taxon>Bacillales</taxon>
        <taxon>Bacillaceae</taxon>
        <taxon>Lederbergia</taxon>
    </lineage>
</organism>
<feature type="domain" description="Beta-xylosidase C-terminal Concanavalin A-like" evidence="5">
    <location>
        <begin position="331"/>
        <end position="514"/>
    </location>
</feature>
<name>A0ABU0D9E9_9BACI</name>
<evidence type="ECO:0000256" key="1">
    <source>
        <dbReference type="ARBA" id="ARBA00009865"/>
    </source>
</evidence>
<dbReference type="PANTHER" id="PTHR42812:SF12">
    <property type="entry name" value="BETA-XYLOSIDASE-RELATED"/>
    <property type="match status" value="1"/>
</dbReference>
<reference evidence="6 7" key="1">
    <citation type="submission" date="2023-07" db="EMBL/GenBank/DDBJ databases">
        <title>Genomic Encyclopedia of Type Strains, Phase IV (KMG-IV): sequencing the most valuable type-strain genomes for metagenomic binning, comparative biology and taxonomic classification.</title>
        <authorList>
            <person name="Goeker M."/>
        </authorList>
    </citation>
    <scope>NUCLEOTIDE SEQUENCE [LARGE SCALE GENOMIC DNA]</scope>
    <source>
        <strain evidence="6 7">DSM 27848</strain>
    </source>
</reference>
<sequence>MEKQAYQSVKVNIENPIIWADVPDIDVIRVGDAYYMSSTTMHMNPGVPVMKSSDLIQWEIVNYVYDILEENDEQLLNNGKNEYGLGSWASSLRFHNDTFYLAVASFSADKTFIFQTDNIENGKWKKSSLNGVYHDMSLLFDEGHVYMIYGGGDIKVIELTSDATAIKDGGLNKVIIPNASLIAGPNVGLPAEGAHIQKINGMYYVFLITWPKGEGRTQLMFRSDSIDGVYEGRIALDDAGIAQGGIVDTFDGDWYAMLFQDCGAVGRTPFIVPVEWEDGWPIHKNIHDVKHGSSNRVIPAIVSSDEFDQALEKQNPTYLANIEVLQDKGLKLPLVWQWNHNPDPALWSLSERPGYLRLKNGRLSDSLLDTRNVLTQRTFGPECSGQVALEINHMKDGDLAGLAALQENYGFVGVKATSNEKCIVMVLGNSKQEQEIEIIPITSNRVYFKVDFDFKNMIDQAYFYYSLNEVEWHSIGKPLQMKYTIPHFMGYRFALFNYATKTSNGFVDFDYFRVNETIIEK</sequence>
<evidence type="ECO:0000313" key="6">
    <source>
        <dbReference type="EMBL" id="MDQ0345048.1"/>
    </source>
</evidence>
<dbReference type="Pfam" id="PF17851">
    <property type="entry name" value="GH43_C2"/>
    <property type="match status" value="1"/>
</dbReference>
<comment type="caution">
    <text evidence="6">The sequence shown here is derived from an EMBL/GenBank/DDBJ whole genome shotgun (WGS) entry which is preliminary data.</text>
</comment>
<dbReference type="InterPro" id="IPR006710">
    <property type="entry name" value="Glyco_hydro_43"/>
</dbReference>
<dbReference type="InterPro" id="IPR023296">
    <property type="entry name" value="Glyco_hydro_beta-prop_sf"/>
</dbReference>
<protein>
    <submittedName>
        <fullName evidence="6">Beta-xylosidase</fullName>
    </submittedName>
</protein>
<comment type="similarity">
    <text evidence="1 4">Belongs to the glycosyl hydrolase 43 family.</text>
</comment>
<gene>
    <name evidence="6" type="ORF">J2S14_003895</name>
</gene>
<dbReference type="RefSeq" id="WP_244681110.1">
    <property type="nucleotide sequence ID" value="NZ_JALIRM010000003.1"/>
</dbReference>
<dbReference type="PANTHER" id="PTHR42812">
    <property type="entry name" value="BETA-XYLOSIDASE"/>
    <property type="match status" value="1"/>
</dbReference>